<dbReference type="InterPro" id="IPR036005">
    <property type="entry name" value="Creatinase/aminopeptidase-like"/>
</dbReference>
<proteinExistence type="predicted"/>
<evidence type="ECO:0000259" key="1">
    <source>
        <dbReference type="Pfam" id="PF00557"/>
    </source>
</evidence>
<feature type="domain" description="Peptidase M24" evidence="1">
    <location>
        <begin position="211"/>
        <end position="402"/>
    </location>
</feature>
<reference evidence="3 4" key="1">
    <citation type="submission" date="2023-09" db="EMBL/GenBank/DDBJ databases">
        <title>Buttiauxella selenatireducens sp. nov., isolated from the rhizosphere of Cardamine hupingshanesis.</title>
        <authorList>
            <person name="Zhang S."/>
            <person name="Xu Z."/>
            <person name="Wang H."/>
            <person name="Guo Y."/>
        </authorList>
    </citation>
    <scope>NUCLEOTIDE SEQUENCE [LARGE SCALE GENOMIC DNA]</scope>
    <source>
        <strain evidence="3 4">R73</strain>
    </source>
</reference>
<dbReference type="Gene3D" id="3.90.230.10">
    <property type="entry name" value="Creatinase/methionine aminopeptidase superfamily"/>
    <property type="match status" value="1"/>
</dbReference>
<dbReference type="SUPFAM" id="SSF53092">
    <property type="entry name" value="Creatinase/prolidase N-terminal domain"/>
    <property type="match status" value="1"/>
</dbReference>
<evidence type="ECO:0000259" key="2">
    <source>
        <dbReference type="Pfam" id="PF01321"/>
    </source>
</evidence>
<dbReference type="Pfam" id="PF01321">
    <property type="entry name" value="Creatinase_N"/>
    <property type="match status" value="1"/>
</dbReference>
<dbReference type="Pfam" id="PF00557">
    <property type="entry name" value="Peptidase_M24"/>
    <property type="match status" value="1"/>
</dbReference>
<dbReference type="CDD" id="cd01066">
    <property type="entry name" value="APP_MetAP"/>
    <property type="match status" value="1"/>
</dbReference>
<feature type="domain" description="Creatinase N-terminal" evidence="2">
    <location>
        <begin position="35"/>
        <end position="143"/>
    </location>
</feature>
<evidence type="ECO:0000313" key="3">
    <source>
        <dbReference type="EMBL" id="WMY74497.1"/>
    </source>
</evidence>
<evidence type="ECO:0000313" key="4">
    <source>
        <dbReference type="Proteomes" id="UP001246690"/>
    </source>
</evidence>
<name>A0ABY9SED6_9ENTR</name>
<dbReference type="InterPro" id="IPR000587">
    <property type="entry name" value="Creatinase_N"/>
</dbReference>
<dbReference type="EMBL" id="CP133838">
    <property type="protein sequence ID" value="WMY74497.1"/>
    <property type="molecule type" value="Genomic_DNA"/>
</dbReference>
<accession>A0ABY9SED6</accession>
<dbReference type="Proteomes" id="UP001246690">
    <property type="component" value="Chromosome"/>
</dbReference>
<dbReference type="InterPro" id="IPR000994">
    <property type="entry name" value="Pept_M24"/>
</dbReference>
<dbReference type="Gene3D" id="3.40.350.10">
    <property type="entry name" value="Creatinase/prolidase N-terminal domain"/>
    <property type="match status" value="1"/>
</dbReference>
<dbReference type="RefSeq" id="WP_309877109.1">
    <property type="nucleotide sequence ID" value="NZ_CP133838.1"/>
</dbReference>
<protein>
    <submittedName>
        <fullName evidence="3">M24 family metallopeptidase</fullName>
    </submittedName>
</protein>
<sequence length="467" mass="51960">MPKTHSPIMLTPIKQPDIYPGIPGVVLNDQTIQERLYKIFHGMVRHNLDALIVYADKEHGGNFEYLTGFIPRFEEGLLVLHKSGEAVLVLGNENLKLAQHSRVPAKVVHAPWFSLPNQPMDTTFSLSEVLQQAGLHQQQRVGIAGWKLFTGTHSNNTPMFDIPTFIFQAIQTALSASACELLNATSLFISPRDGARTINNANEIAHYEYGANLASSAMLTALNAVELGKSEKTIAALLAAEGQPNNVVTIAATGDRFENANLYPSDKQIQKGDKFSLTVSYKGGLTSRAAYVVNHADELPAEVQDYLDVVAIPYYRAVVSWLEHMRVGVKGHEVYELIERVLPKAEYHWHLNPGHLVADEEWLCSPVYPSSDIPLSSGMLLQIDIIPSRKGYAGASIEDTIALADEPLRQQIATQYPELWQRIQNRRAYIRDVLHLHLHDDVLPLSNTVGYLRPWLLNKSSALVRSL</sequence>
<dbReference type="SUPFAM" id="SSF55920">
    <property type="entry name" value="Creatinase/aminopeptidase"/>
    <property type="match status" value="1"/>
</dbReference>
<organism evidence="3 4">
    <name type="scientific">Buttiauxella selenatireducens</name>
    <dbReference type="NCBI Taxonomy" id="3073902"/>
    <lineage>
        <taxon>Bacteria</taxon>
        <taxon>Pseudomonadati</taxon>
        <taxon>Pseudomonadota</taxon>
        <taxon>Gammaproteobacteria</taxon>
        <taxon>Enterobacterales</taxon>
        <taxon>Enterobacteriaceae</taxon>
        <taxon>Buttiauxella</taxon>
    </lineage>
</organism>
<gene>
    <name evidence="3" type="ORF">RHD99_00475</name>
</gene>
<keyword evidence="4" id="KW-1185">Reference proteome</keyword>
<dbReference type="InterPro" id="IPR029149">
    <property type="entry name" value="Creatin/AminoP/Spt16_N"/>
</dbReference>